<comment type="similarity">
    <text evidence="2">Belongs to the TMEM86 family.</text>
</comment>
<organism evidence="10 11">
    <name type="scientific">Cylicostephanus goldi</name>
    <name type="common">Nematode worm</name>
    <dbReference type="NCBI Taxonomy" id="71465"/>
    <lineage>
        <taxon>Eukaryota</taxon>
        <taxon>Metazoa</taxon>
        <taxon>Ecdysozoa</taxon>
        <taxon>Nematoda</taxon>
        <taxon>Chromadorea</taxon>
        <taxon>Rhabditida</taxon>
        <taxon>Rhabditina</taxon>
        <taxon>Rhabditomorpha</taxon>
        <taxon>Strongyloidea</taxon>
        <taxon>Strongylidae</taxon>
        <taxon>Cylicostephanus</taxon>
    </lineage>
</organism>
<sequence>MTASHYIHRNAGDEDRGLWFRFLGYVMFYLSDSVLIMAHGGYRIPLAEMFILGTYYSAQYLILCGNIHSGLYVQQRYLTHASNYW</sequence>
<dbReference type="EC" id="3.3.2.2" evidence="6"/>
<dbReference type="PANTHER" id="PTHR31885:SF6">
    <property type="entry name" value="GH04784P"/>
    <property type="match status" value="1"/>
</dbReference>
<dbReference type="Pfam" id="PF07947">
    <property type="entry name" value="YhhN"/>
    <property type="match status" value="1"/>
</dbReference>
<evidence type="ECO:0000313" key="10">
    <source>
        <dbReference type="EMBL" id="VDN27448.1"/>
    </source>
</evidence>
<reference evidence="10 11" key="1">
    <citation type="submission" date="2018-11" db="EMBL/GenBank/DDBJ databases">
        <authorList>
            <consortium name="Pathogen Informatics"/>
        </authorList>
    </citation>
    <scope>NUCLEOTIDE SEQUENCE [LARGE SCALE GENOMIC DNA]</scope>
</reference>
<gene>
    <name evidence="10" type="ORF">CGOC_LOCUS10660</name>
</gene>
<dbReference type="AlphaFoldDB" id="A0A3P7MXL5"/>
<dbReference type="PANTHER" id="PTHR31885">
    <property type="entry name" value="GH04784P"/>
    <property type="match status" value="1"/>
</dbReference>
<name>A0A3P7MXL5_CYLGO</name>
<evidence type="ECO:0000256" key="3">
    <source>
        <dbReference type="ARBA" id="ARBA00022692"/>
    </source>
</evidence>
<dbReference type="Proteomes" id="UP000271889">
    <property type="component" value="Unassembled WGS sequence"/>
</dbReference>
<comment type="subcellular location">
    <subcellularLocation>
        <location evidence="1">Membrane</location>
        <topology evidence="1">Multi-pass membrane protein</topology>
    </subcellularLocation>
</comment>
<dbReference type="InterPro" id="IPR012506">
    <property type="entry name" value="TMEM86B-like"/>
</dbReference>
<protein>
    <recommendedName>
        <fullName evidence="6">lysoplasmalogenase</fullName>
        <ecNumber evidence="6">3.3.2.2</ecNumber>
    </recommendedName>
</protein>
<dbReference type="GO" id="GO:0016020">
    <property type="term" value="C:membrane"/>
    <property type="evidence" value="ECO:0007669"/>
    <property type="project" value="UniProtKB-SubCell"/>
</dbReference>
<evidence type="ECO:0000256" key="7">
    <source>
        <dbReference type="ARBA" id="ARBA00049458"/>
    </source>
</evidence>
<keyword evidence="11" id="KW-1185">Reference proteome</keyword>
<feature type="transmembrane region" description="Helical" evidence="9">
    <location>
        <begin position="22"/>
        <end position="42"/>
    </location>
</feature>
<evidence type="ECO:0000256" key="5">
    <source>
        <dbReference type="ARBA" id="ARBA00023136"/>
    </source>
</evidence>
<evidence type="ECO:0000256" key="6">
    <source>
        <dbReference type="ARBA" id="ARBA00035673"/>
    </source>
</evidence>
<evidence type="ECO:0000256" key="1">
    <source>
        <dbReference type="ARBA" id="ARBA00004141"/>
    </source>
</evidence>
<keyword evidence="5 9" id="KW-0472">Membrane</keyword>
<dbReference type="GO" id="GO:0047408">
    <property type="term" value="F:alkenylglycerophosphocholine hydrolase activity"/>
    <property type="evidence" value="ECO:0007669"/>
    <property type="project" value="UniProtKB-EC"/>
</dbReference>
<dbReference type="EMBL" id="UYRV01112352">
    <property type="protein sequence ID" value="VDN27448.1"/>
    <property type="molecule type" value="Genomic_DNA"/>
</dbReference>
<keyword evidence="4 9" id="KW-1133">Transmembrane helix</keyword>
<evidence type="ECO:0000256" key="2">
    <source>
        <dbReference type="ARBA" id="ARBA00007375"/>
    </source>
</evidence>
<evidence type="ECO:0000256" key="9">
    <source>
        <dbReference type="SAM" id="Phobius"/>
    </source>
</evidence>
<accession>A0A3P7MXL5</accession>
<keyword evidence="3 9" id="KW-0812">Transmembrane</keyword>
<evidence type="ECO:0000313" key="11">
    <source>
        <dbReference type="Proteomes" id="UP000271889"/>
    </source>
</evidence>
<dbReference type="OrthoDB" id="2133758at2759"/>
<proteinExistence type="inferred from homology"/>
<evidence type="ECO:0000256" key="4">
    <source>
        <dbReference type="ARBA" id="ARBA00022989"/>
    </source>
</evidence>
<comment type="catalytic activity">
    <reaction evidence="7">
        <text>a 1-O-(1Z-alkenyl)-sn-glycero-3-phosphoethanolamine + H2O = a 2,3-saturated aldehyde + sn-glycero-3-phosphoethanolamine</text>
        <dbReference type="Rhea" id="RHEA:16905"/>
        <dbReference type="ChEBI" id="CHEBI:15377"/>
        <dbReference type="ChEBI" id="CHEBI:73359"/>
        <dbReference type="ChEBI" id="CHEBI:77288"/>
        <dbReference type="ChEBI" id="CHEBI:143890"/>
        <dbReference type="EC" id="3.3.2.2"/>
    </reaction>
</comment>
<evidence type="ECO:0000256" key="8">
    <source>
        <dbReference type="ARBA" id="ARBA00049560"/>
    </source>
</evidence>
<comment type="catalytic activity">
    <reaction evidence="8">
        <text>a 1-O-(1Z-alkenyl)-sn-glycero-3-phosphocholine + H2O = a 2,3-saturated aldehyde + sn-glycerol 3-phosphocholine</text>
        <dbReference type="Rhea" id="RHEA:22544"/>
        <dbReference type="ChEBI" id="CHEBI:15377"/>
        <dbReference type="ChEBI" id="CHEBI:16870"/>
        <dbReference type="ChEBI" id="CHEBI:73359"/>
        <dbReference type="ChEBI" id="CHEBI:77287"/>
        <dbReference type="EC" id="3.3.2.2"/>
    </reaction>
</comment>